<name>A0A0L6CQQ5_9RHOB</name>
<keyword evidence="1" id="KW-1133">Transmembrane helix</keyword>
<keyword evidence="4" id="KW-1185">Reference proteome</keyword>
<dbReference type="RefSeq" id="WP_050664225.1">
    <property type="nucleotide sequence ID" value="NZ_CP118494.1"/>
</dbReference>
<proteinExistence type="predicted"/>
<organism evidence="3 4">
    <name type="scientific">Roseovarius tolerans</name>
    <dbReference type="NCBI Taxonomy" id="74031"/>
    <lineage>
        <taxon>Bacteria</taxon>
        <taxon>Pseudomonadati</taxon>
        <taxon>Pseudomonadota</taxon>
        <taxon>Alphaproteobacteria</taxon>
        <taxon>Rhodobacterales</taxon>
        <taxon>Roseobacteraceae</taxon>
        <taxon>Roseovarius</taxon>
    </lineage>
</organism>
<dbReference type="PATRIC" id="fig|74031.6.peg.3471"/>
<evidence type="ECO:0000313" key="3">
    <source>
        <dbReference type="EMBL" id="KNX40061.1"/>
    </source>
</evidence>
<keyword evidence="1" id="KW-0472">Membrane</keyword>
<dbReference type="EMBL" id="LGVV01000072">
    <property type="protein sequence ID" value="KNX40061.1"/>
    <property type="molecule type" value="Genomic_DNA"/>
</dbReference>
<gene>
    <name evidence="3" type="ORF">ROTO_33920</name>
</gene>
<evidence type="ECO:0000313" key="4">
    <source>
        <dbReference type="Proteomes" id="UP000037046"/>
    </source>
</evidence>
<evidence type="ECO:0000256" key="1">
    <source>
        <dbReference type="SAM" id="Phobius"/>
    </source>
</evidence>
<dbReference type="OrthoDB" id="9950923at2"/>
<dbReference type="Proteomes" id="UP000037046">
    <property type="component" value="Unassembled WGS sequence"/>
</dbReference>
<accession>A0A0L6CQQ5</accession>
<sequence>MKIMRYAAIASLALAVSPAVASTLPPTALLESNGVLSLSGAGGFTAEGDLRAEYRAPPLGPQRYTFSTSLSFGTLTVTPDVTITTPEIVLSEGSPAGCAFAIGPRCIIPIPAIPPVVLASQTITVSPTVPLTGLGTVFEGSVRSPDLPLGDIFAFDYGSPLLGTPLSFGDLVQDQFETGDAIVNVTGGIGPFSSVFDYNGELQSGGEVIMADYALSITGPGILGDIEAFALDLINDNTDQLTGLAFDLFLGTDPCGSFGGFASICNSLLAGLDSDAFGLTINSLGTLSADYTLSKSIAPVPLPAALPLMAGGLGLLGLMGLRRRRDIAA</sequence>
<evidence type="ECO:0008006" key="5">
    <source>
        <dbReference type="Google" id="ProtNLM"/>
    </source>
</evidence>
<evidence type="ECO:0000256" key="2">
    <source>
        <dbReference type="SAM" id="SignalP"/>
    </source>
</evidence>
<comment type="caution">
    <text evidence="3">The sequence shown here is derived from an EMBL/GenBank/DDBJ whole genome shotgun (WGS) entry which is preliminary data.</text>
</comment>
<feature type="chain" id="PRO_5005562851" description="VPLPA-CTERM protein sorting domain-containing protein" evidence="2">
    <location>
        <begin position="22"/>
        <end position="329"/>
    </location>
</feature>
<feature type="transmembrane region" description="Helical" evidence="1">
    <location>
        <begin position="302"/>
        <end position="321"/>
    </location>
</feature>
<keyword evidence="1" id="KW-0812">Transmembrane</keyword>
<feature type="signal peptide" evidence="2">
    <location>
        <begin position="1"/>
        <end position="21"/>
    </location>
</feature>
<dbReference type="AlphaFoldDB" id="A0A0L6CQQ5"/>
<reference evidence="4" key="1">
    <citation type="submission" date="2015-07" db="EMBL/GenBank/DDBJ databases">
        <title>Draft Genome Sequence of Roseovarius tolerans EL-164, a producer of N-Acylated Alanine Methyl Esters (NAMEs).</title>
        <authorList>
            <person name="Voget S."/>
            <person name="Bruns H."/>
            <person name="Wagner-Doebler I."/>
            <person name="Schulz S."/>
            <person name="Daniel R."/>
        </authorList>
    </citation>
    <scope>NUCLEOTIDE SEQUENCE [LARGE SCALE GENOMIC DNA]</scope>
    <source>
        <strain evidence="4">EL-164</strain>
    </source>
</reference>
<keyword evidence="2" id="KW-0732">Signal</keyword>
<protein>
    <recommendedName>
        <fullName evidence="5">VPLPA-CTERM protein sorting domain-containing protein</fullName>
    </recommendedName>
</protein>